<dbReference type="Proteomes" id="UP000275348">
    <property type="component" value="Unassembled WGS sequence"/>
</dbReference>
<dbReference type="RefSeq" id="WP_121935138.1">
    <property type="nucleotide sequence ID" value="NZ_RDOJ01000014.1"/>
</dbReference>
<evidence type="ECO:0000313" key="3">
    <source>
        <dbReference type="EMBL" id="RLZ08329.1"/>
    </source>
</evidence>
<keyword evidence="1" id="KW-0732">Signal</keyword>
<feature type="domain" description="Secretion system C-terminal sorting" evidence="2">
    <location>
        <begin position="630"/>
        <end position="698"/>
    </location>
</feature>
<dbReference type="EMBL" id="RDOJ01000014">
    <property type="protein sequence ID" value="RLZ08329.1"/>
    <property type="molecule type" value="Genomic_DNA"/>
</dbReference>
<dbReference type="AlphaFoldDB" id="A0A3L9MCS9"/>
<proteinExistence type="predicted"/>
<keyword evidence="4" id="KW-1185">Reference proteome</keyword>
<accession>A0A3L9MCS9</accession>
<sequence>MLKYFTLILITTSSILFGQTDSQTDKDAIISLYSKLKRYQDGYFSRPLNQIYGLTTEVINNEYRVTKIDLPSSVNITNGTNVSITQDLVTDLHSDLNQLTEIKEIIISPEARYSSIVNNSNFNQDYKVDFNQLTNLQKLEKFEFNSFNNTTAPKINVIIQNSSSINSFPTLKILNLSNLKEIEINTIYNNINELKISSSKYNYSLLENITGPIIKRLELDLVNTNMENIDFYRNFPILEDLSLNRIESISNNIYTNTLKKLKLSGDFSNLSDDIQNASQLNSLEIKSYNLYYLPNSLHNLNNLTSLHITSYNENFIALNNSFSQIPQLKNLYINTNGFVENIALLNNLNELETLNLYIPKNYVSNIDFINHPNLRELDYLINYAQLSNLQYDDYILPLNIDQLQQLKRLYLTIGNSANINFNNLQNLEDVNIHYINPHTLPKLDFKNNTNLKSLQFYGNGTFYYTNNIILPTIEFENNYFNNLTNLEKLVYWSVPVKMNLTNMFVHNTNLKNLAFSSLSLNPPIISDFTGILNLCNNPNVRLQIYDQAPITIDLRNNINTTKYFTLETKSNVSPNIIVDDIPNFRAVNGNNYYNHQTNASESFNLINSSEPCSRQVLNTSTITNPISIDIYPNPTTDILYIETNSNENLIKIYNFNGQLVQSLNFNINKGSIMVDNLKQGIYIIEIENQNGKVSKKFIKI</sequence>
<dbReference type="InterPro" id="IPR026444">
    <property type="entry name" value="Secre_tail"/>
</dbReference>
<dbReference type="Pfam" id="PF18962">
    <property type="entry name" value="Por_Secre_tail"/>
    <property type="match status" value="1"/>
</dbReference>
<reference evidence="3 4" key="1">
    <citation type="submission" date="2018-10" db="EMBL/GenBank/DDBJ databases">
        <authorList>
            <person name="Chen X."/>
        </authorList>
    </citation>
    <scope>NUCLEOTIDE SEQUENCE [LARGE SCALE GENOMIC DNA]</scope>
    <source>
        <strain evidence="3 4">YIM 102668</strain>
    </source>
</reference>
<evidence type="ECO:0000256" key="1">
    <source>
        <dbReference type="ARBA" id="ARBA00022729"/>
    </source>
</evidence>
<evidence type="ECO:0000313" key="4">
    <source>
        <dbReference type="Proteomes" id="UP000275348"/>
    </source>
</evidence>
<protein>
    <submittedName>
        <fullName evidence="3">T9SS C-terminal target domain-containing protein</fullName>
    </submittedName>
</protein>
<dbReference type="Gene3D" id="3.80.10.10">
    <property type="entry name" value="Ribonuclease Inhibitor"/>
    <property type="match status" value="2"/>
</dbReference>
<name>A0A3L9MCS9_9FLAO</name>
<dbReference type="OrthoDB" id="8901262at2"/>
<comment type="caution">
    <text evidence="3">The sequence shown here is derived from an EMBL/GenBank/DDBJ whole genome shotgun (WGS) entry which is preliminary data.</text>
</comment>
<organism evidence="3 4">
    <name type="scientific">Faecalibacter macacae</name>
    <dbReference type="NCBI Taxonomy" id="1859289"/>
    <lineage>
        <taxon>Bacteria</taxon>
        <taxon>Pseudomonadati</taxon>
        <taxon>Bacteroidota</taxon>
        <taxon>Flavobacteriia</taxon>
        <taxon>Flavobacteriales</taxon>
        <taxon>Weeksellaceae</taxon>
        <taxon>Faecalibacter</taxon>
    </lineage>
</organism>
<gene>
    <name evidence="3" type="ORF">EAH69_10365</name>
</gene>
<evidence type="ECO:0000259" key="2">
    <source>
        <dbReference type="Pfam" id="PF18962"/>
    </source>
</evidence>
<dbReference type="SUPFAM" id="SSF52058">
    <property type="entry name" value="L domain-like"/>
    <property type="match status" value="1"/>
</dbReference>
<dbReference type="NCBIfam" id="TIGR04183">
    <property type="entry name" value="Por_Secre_tail"/>
    <property type="match status" value="1"/>
</dbReference>
<dbReference type="InterPro" id="IPR032675">
    <property type="entry name" value="LRR_dom_sf"/>
</dbReference>